<keyword evidence="1" id="KW-0812">Transmembrane</keyword>
<dbReference type="Pfam" id="PF06744">
    <property type="entry name" value="IcmF_C"/>
    <property type="match status" value="1"/>
</dbReference>
<dbReference type="Pfam" id="PF14331">
    <property type="entry name" value="IcmF-related_N"/>
    <property type="match status" value="1"/>
</dbReference>
<dbReference type="InterPro" id="IPR027417">
    <property type="entry name" value="P-loop_NTPase"/>
</dbReference>
<gene>
    <name evidence="6" type="primary">tssM</name>
    <name evidence="6" type="ORF">D7Y13_15460</name>
</gene>
<keyword evidence="1" id="KW-0472">Membrane</keyword>
<feature type="domain" description="Type VI secretion system component TssM1 N-terminal" evidence="4">
    <location>
        <begin position="177"/>
        <end position="432"/>
    </location>
</feature>
<evidence type="ECO:0000256" key="1">
    <source>
        <dbReference type="SAM" id="Phobius"/>
    </source>
</evidence>
<evidence type="ECO:0000259" key="3">
    <source>
        <dbReference type="Pfam" id="PF06761"/>
    </source>
</evidence>
<name>A0ABX9QI16_9BACT</name>
<evidence type="ECO:0000313" key="6">
    <source>
        <dbReference type="EMBL" id="RKI08734.1"/>
    </source>
</evidence>
<dbReference type="EMBL" id="RAWI01000099">
    <property type="protein sequence ID" value="RKI08734.1"/>
    <property type="molecule type" value="Genomic_DNA"/>
</dbReference>
<dbReference type="Gene3D" id="3.40.50.300">
    <property type="entry name" value="P-loop containing nucleotide triphosphate hydrolases"/>
    <property type="match status" value="1"/>
</dbReference>
<dbReference type="SUPFAM" id="SSF52540">
    <property type="entry name" value="P-loop containing nucleoside triphosphate hydrolases"/>
    <property type="match status" value="1"/>
</dbReference>
<feature type="transmembrane region" description="Helical" evidence="1">
    <location>
        <begin position="27"/>
        <end position="47"/>
    </location>
</feature>
<dbReference type="NCBIfam" id="TIGR03348">
    <property type="entry name" value="VI_IcmF"/>
    <property type="match status" value="1"/>
</dbReference>
<protein>
    <submittedName>
        <fullName evidence="6">Type VI secretion system membrane subunit TssM</fullName>
    </submittedName>
</protein>
<evidence type="ECO:0000259" key="5">
    <source>
        <dbReference type="Pfam" id="PF21070"/>
    </source>
</evidence>
<dbReference type="InterPro" id="IPR010623">
    <property type="entry name" value="IcmF_C"/>
</dbReference>
<dbReference type="InterPro" id="IPR017731">
    <property type="entry name" value="TssM1-like"/>
</dbReference>
<dbReference type="PANTHER" id="PTHR36153:SF1">
    <property type="entry name" value="TYPE VI SECRETION SYSTEM COMPONENT TSSM1"/>
    <property type="match status" value="1"/>
</dbReference>
<dbReference type="Proteomes" id="UP000278907">
    <property type="component" value="Unassembled WGS sequence"/>
</dbReference>
<evidence type="ECO:0000259" key="2">
    <source>
        <dbReference type="Pfam" id="PF06744"/>
    </source>
</evidence>
<evidence type="ECO:0000259" key="4">
    <source>
        <dbReference type="Pfam" id="PF14331"/>
    </source>
</evidence>
<proteinExistence type="predicted"/>
<dbReference type="InterPro" id="IPR053156">
    <property type="entry name" value="T6SS_TssM-like"/>
</dbReference>
<organism evidence="6 7">
    <name type="scientific">Corallococcus praedator</name>
    <dbReference type="NCBI Taxonomy" id="2316724"/>
    <lineage>
        <taxon>Bacteria</taxon>
        <taxon>Pseudomonadati</taxon>
        <taxon>Myxococcota</taxon>
        <taxon>Myxococcia</taxon>
        <taxon>Myxococcales</taxon>
        <taxon>Cystobacterineae</taxon>
        <taxon>Myxococcaceae</taxon>
        <taxon>Corallococcus</taxon>
    </lineage>
</organism>
<feature type="domain" description="IcmF-related" evidence="3">
    <location>
        <begin position="481"/>
        <end position="792"/>
    </location>
</feature>
<dbReference type="PANTHER" id="PTHR36153">
    <property type="entry name" value="INNER MEMBRANE PROTEIN-RELATED"/>
    <property type="match status" value="1"/>
</dbReference>
<sequence length="1218" mass="137161">MIAYLLFFMALLGLGGAAILKLHLPPLWVAIAVASVTLLVLGGAWIVKRIRARKAAKNLEGALQQQAAEELKTVRPDLQPEIKAMQAEFTKAVEALKTSKLSRGGKDALAVLPWYLIVGPPGAGKSTALRNSGLKFPYLSSSKGGGVRGVGGTRNCDWWLTNEAVILDTAGRYVASEDERPEWLAFLDTLIKHRPRRPINGLIVAVSIDELLTMDPQAAGELGQGIRERLDEITSRLRMLVPVYLMVTKCDLLPGFVEMFSDLPRSERGQLWGFTIPMDAQKEASTELLLQRFDELTAVLEQRSIKRIGEERQQETRERIHQFPQKFDALRKTLSEFVQPLFLENIFQDTPVFRGLYFTSATQDVRSVELVAPSAGDVFGTTNGRPQAETTAEGRSYFLWDVFTKVMFLDQKVAVRSSAEELRLRKRRLALAGAAFAATALVLCLPTLSFFKNRELAQEVRDAITAVNSDRKDDISRVQDLTPLRKQLQALTQHRTEGVPLWMRFGMYKGDQLFPVAQSFYDSALRRVLLGLQYERIQQSLMLFSQNQTRLDWKPSSEDYRKHFEDLKMYLLITQPRAQGEPELDEAHREWLVRKMVEHWTNVKGTTGQVDLEQTISKHAATYIRMLAEEPDRLAFPRDERVVRAARRALNRVPLATLELEQIIADASREYPEVALEELVGAVPAIHAGKRIRGAFTKNAWENVVKPRLATAFENRQTWVLDRDSAEDEKATRAQLRTNYFESYIQEWFDFLRSIRVQEPKDLDQTQELVDSLLRGNPAPYVRLFDAVRHNVQLEKKAAGAQEDTAPNWVQRLMGSEKDDATKSAAKLVDERSPTGVQELMPRDVERAFAPLIVFTTQKNKTDDKEESPTALELYQDHLAVVQNTLLAVKEKPAESRLLLDRIKQTREAVELLIRKQESGAAILERLLLPPLRDVHVIVYKGVANGKSRLWCEQIVKPYEQLMAGRYPFARASLLEAPLPEVADYLRLEGGAIRKFYREQLLEDVAPKGRKWEFVSPQSGANYQPELLTFLEKSGVLASTLFTGDSVEPLVRFQVRIRAGTSADNAASEISAVSFTLDGTDETYRNGPDTVWKPMTWPGQAGKLGAHIHVEHASGATGDIDEPGEWGLFRLLERVKRIEPSADGRYFTATWEMEDMKGALVSIDIRPERTSNPFFGLSGNKGKLMHIFRDPGLQPPRGIARGDTDCGGNHLVAQDGPP</sequence>
<dbReference type="Pfam" id="PF21070">
    <property type="entry name" value="IcmF_helical"/>
    <property type="match status" value="1"/>
</dbReference>
<reference evidence="6 7" key="1">
    <citation type="submission" date="2018-09" db="EMBL/GenBank/DDBJ databases">
        <authorList>
            <person name="Livingstone P.G."/>
            <person name="Whitworth D.E."/>
        </authorList>
    </citation>
    <scope>NUCLEOTIDE SEQUENCE [LARGE SCALE GENOMIC DNA]</scope>
    <source>
        <strain evidence="6 7">CA031B</strain>
    </source>
</reference>
<dbReference type="InterPro" id="IPR009612">
    <property type="entry name" value="IcmF-rel"/>
</dbReference>
<dbReference type="InterPro" id="IPR048677">
    <property type="entry name" value="TssM1_hel"/>
</dbReference>
<feature type="domain" description="Type VI secretion system component TssM1 helical" evidence="5">
    <location>
        <begin position="949"/>
        <end position="1043"/>
    </location>
</feature>
<keyword evidence="7" id="KW-1185">Reference proteome</keyword>
<feature type="domain" description="Type VI secretion system IcmF C-terminal" evidence="2">
    <location>
        <begin position="1067"/>
        <end position="1158"/>
    </location>
</feature>
<dbReference type="Pfam" id="PF06761">
    <property type="entry name" value="IcmF-related"/>
    <property type="match status" value="1"/>
</dbReference>
<keyword evidence="1" id="KW-1133">Transmembrane helix</keyword>
<comment type="caution">
    <text evidence="6">The sequence shown here is derived from an EMBL/GenBank/DDBJ whole genome shotgun (WGS) entry which is preliminary data.</text>
</comment>
<dbReference type="InterPro" id="IPR025743">
    <property type="entry name" value="TssM1_N"/>
</dbReference>
<feature type="transmembrane region" description="Helical" evidence="1">
    <location>
        <begin position="429"/>
        <end position="451"/>
    </location>
</feature>
<dbReference type="RefSeq" id="WP_120533794.1">
    <property type="nucleotide sequence ID" value="NZ_RAWI01000099.1"/>
</dbReference>
<accession>A0ABX9QI16</accession>
<evidence type="ECO:0000313" key="7">
    <source>
        <dbReference type="Proteomes" id="UP000278907"/>
    </source>
</evidence>